<evidence type="ECO:0000256" key="2">
    <source>
        <dbReference type="ARBA" id="ARBA00022670"/>
    </source>
</evidence>
<protein>
    <submittedName>
        <fullName evidence="7">PDZ domain-containing protein</fullName>
    </submittedName>
</protein>
<comment type="caution">
    <text evidence="7">The sequence shown here is derived from an EMBL/GenBank/DDBJ whole genome shotgun (WGS) entry which is preliminary data.</text>
</comment>
<dbReference type="Gene3D" id="2.30.42.10">
    <property type="match status" value="1"/>
</dbReference>
<proteinExistence type="inferred from homology"/>
<dbReference type="GO" id="GO:0007165">
    <property type="term" value="P:signal transduction"/>
    <property type="evidence" value="ECO:0007669"/>
    <property type="project" value="TreeGrafter"/>
</dbReference>
<dbReference type="CDD" id="cd06782">
    <property type="entry name" value="cpPDZ_CPP-like"/>
    <property type="match status" value="1"/>
</dbReference>
<evidence type="ECO:0000256" key="4">
    <source>
        <dbReference type="ARBA" id="ARBA00022825"/>
    </source>
</evidence>
<dbReference type="InterPro" id="IPR001478">
    <property type="entry name" value="PDZ"/>
</dbReference>
<accession>A0A5C6RZE1</accession>
<dbReference type="SUPFAM" id="SSF52096">
    <property type="entry name" value="ClpP/crotonase"/>
    <property type="match status" value="1"/>
</dbReference>
<dbReference type="Gene3D" id="3.90.226.10">
    <property type="entry name" value="2-enoyl-CoA Hydratase, Chain A, domain 1"/>
    <property type="match status" value="1"/>
</dbReference>
<dbReference type="SMART" id="SM00228">
    <property type="entry name" value="PDZ"/>
    <property type="match status" value="1"/>
</dbReference>
<dbReference type="Pfam" id="PF03572">
    <property type="entry name" value="Peptidase_S41"/>
    <property type="match status" value="1"/>
</dbReference>
<keyword evidence="8" id="KW-1185">Reference proteome</keyword>
<dbReference type="InterPro" id="IPR004447">
    <property type="entry name" value="Peptidase_S41A"/>
</dbReference>
<dbReference type="PANTHER" id="PTHR32060:SF30">
    <property type="entry name" value="CARBOXY-TERMINAL PROCESSING PROTEASE CTPA"/>
    <property type="match status" value="1"/>
</dbReference>
<evidence type="ECO:0000256" key="3">
    <source>
        <dbReference type="ARBA" id="ARBA00022801"/>
    </source>
</evidence>
<dbReference type="Proteomes" id="UP000321580">
    <property type="component" value="Unassembled WGS sequence"/>
</dbReference>
<dbReference type="Gene3D" id="3.30.750.44">
    <property type="match status" value="1"/>
</dbReference>
<dbReference type="Pfam" id="PF17820">
    <property type="entry name" value="PDZ_6"/>
    <property type="match status" value="1"/>
</dbReference>
<sequence>MRKIFKIALIAGVVVIGMSASMSPRNKYFEILKNLEIFSNLYKEINTYYVDDVDPGQLMRTGIDAMMGSLDPFTNYISENEIERYRFMTEGRYNGIGAISEQIDGFVTITELYEGQAADQAGLRPGDKILAVDGKDAVGKTPEEINSVLRGFPGTEVALTISRPGQDSEFDVSLLRTEVQVPNVPYSGMISEGIGYIALTTFTREAGKNVGEALQQLKAENPNLKGLVFDLRGNGGGLLSEAVNVSNVFIPRGELVVTTKGKVREWDRSFNTMGAPIDEEIPLVVLINKNSASASEIVSGVMQDYDRGVLIGQRSYGKGLVQNTREIGYNSKVKLTTAKYYIPSGRCIQSVEYEDGEPVDIADDKRTPFKTRNGRRVLDGGGVKPDIVIDLFTDEAIVNSLLEQHLIFDFVTDYCLGLDSIGAVEGYQFEEFGRFVSFLEEQAFEYDTESEKLLKKFQDAAAREGYELGDHLAELQAEINKSQQSILERNRETIEDLIEKEIASRFYYQRGKIQMGLRNDQEIAEAIALLGDTSRYRSVLAGQ</sequence>
<dbReference type="InterPro" id="IPR036034">
    <property type="entry name" value="PDZ_sf"/>
</dbReference>
<dbReference type="AlphaFoldDB" id="A0A5C6RZE1"/>
<dbReference type="GO" id="GO:0006508">
    <property type="term" value="P:proteolysis"/>
    <property type="evidence" value="ECO:0007669"/>
    <property type="project" value="UniProtKB-KW"/>
</dbReference>
<dbReference type="InterPro" id="IPR029045">
    <property type="entry name" value="ClpP/crotonase-like_dom_sf"/>
</dbReference>
<dbReference type="SUPFAM" id="SSF50156">
    <property type="entry name" value="PDZ domain-like"/>
    <property type="match status" value="1"/>
</dbReference>
<dbReference type="SMART" id="SM00245">
    <property type="entry name" value="TSPc"/>
    <property type="match status" value="1"/>
</dbReference>
<evidence type="ECO:0000256" key="5">
    <source>
        <dbReference type="RuleBase" id="RU004404"/>
    </source>
</evidence>
<keyword evidence="4 5" id="KW-0720">Serine protease</keyword>
<organism evidence="7 8">
    <name type="scientific">Phaeodactylibacter luteus</name>
    <dbReference type="NCBI Taxonomy" id="1564516"/>
    <lineage>
        <taxon>Bacteria</taxon>
        <taxon>Pseudomonadati</taxon>
        <taxon>Bacteroidota</taxon>
        <taxon>Saprospiria</taxon>
        <taxon>Saprospirales</taxon>
        <taxon>Haliscomenobacteraceae</taxon>
        <taxon>Phaeodactylibacter</taxon>
    </lineage>
</organism>
<keyword evidence="2 5" id="KW-0645">Protease</keyword>
<gene>
    <name evidence="7" type="ORF">FRY97_03725</name>
</gene>
<dbReference type="PROSITE" id="PS50106">
    <property type="entry name" value="PDZ"/>
    <property type="match status" value="1"/>
</dbReference>
<dbReference type="GO" id="GO:0008236">
    <property type="term" value="F:serine-type peptidase activity"/>
    <property type="evidence" value="ECO:0007669"/>
    <property type="project" value="UniProtKB-KW"/>
</dbReference>
<dbReference type="NCBIfam" id="TIGR00225">
    <property type="entry name" value="prc"/>
    <property type="match status" value="1"/>
</dbReference>
<dbReference type="GO" id="GO:0004175">
    <property type="term" value="F:endopeptidase activity"/>
    <property type="evidence" value="ECO:0007669"/>
    <property type="project" value="TreeGrafter"/>
</dbReference>
<keyword evidence="3 5" id="KW-0378">Hydrolase</keyword>
<reference evidence="7 8" key="1">
    <citation type="submission" date="2019-08" db="EMBL/GenBank/DDBJ databases">
        <title>Genome of Phaeodactylibacter luteus.</title>
        <authorList>
            <person name="Bowman J.P."/>
        </authorList>
    </citation>
    <scope>NUCLEOTIDE SEQUENCE [LARGE SCALE GENOMIC DNA]</scope>
    <source>
        <strain evidence="7 8">KCTC 42180</strain>
    </source>
</reference>
<evidence type="ECO:0000313" key="8">
    <source>
        <dbReference type="Proteomes" id="UP000321580"/>
    </source>
</evidence>
<evidence type="ECO:0000256" key="1">
    <source>
        <dbReference type="ARBA" id="ARBA00009179"/>
    </source>
</evidence>
<comment type="similarity">
    <text evidence="1 5">Belongs to the peptidase S41A family.</text>
</comment>
<dbReference type="InterPro" id="IPR041489">
    <property type="entry name" value="PDZ_6"/>
</dbReference>
<dbReference type="InterPro" id="IPR005151">
    <property type="entry name" value="Tail-specific_protease"/>
</dbReference>
<dbReference type="PANTHER" id="PTHR32060">
    <property type="entry name" value="TAIL-SPECIFIC PROTEASE"/>
    <property type="match status" value="1"/>
</dbReference>
<dbReference type="OrthoDB" id="9812068at2"/>
<feature type="domain" description="PDZ" evidence="6">
    <location>
        <begin position="107"/>
        <end position="150"/>
    </location>
</feature>
<dbReference type="CDD" id="cd07560">
    <property type="entry name" value="Peptidase_S41_CPP"/>
    <property type="match status" value="1"/>
</dbReference>
<dbReference type="GO" id="GO:0030288">
    <property type="term" value="C:outer membrane-bounded periplasmic space"/>
    <property type="evidence" value="ECO:0007669"/>
    <property type="project" value="TreeGrafter"/>
</dbReference>
<evidence type="ECO:0000313" key="7">
    <source>
        <dbReference type="EMBL" id="TXB67966.1"/>
    </source>
</evidence>
<dbReference type="RefSeq" id="WP_147166087.1">
    <property type="nucleotide sequence ID" value="NZ_VOOR01000005.1"/>
</dbReference>
<name>A0A5C6RZE1_9BACT</name>
<dbReference type="EMBL" id="VOOR01000005">
    <property type="protein sequence ID" value="TXB67966.1"/>
    <property type="molecule type" value="Genomic_DNA"/>
</dbReference>
<evidence type="ECO:0000259" key="6">
    <source>
        <dbReference type="PROSITE" id="PS50106"/>
    </source>
</evidence>